<name>A0A1G7GS05_9RHOB</name>
<organism evidence="2 3">
    <name type="scientific">Limimaricola pyoseonensis</name>
    <dbReference type="NCBI Taxonomy" id="521013"/>
    <lineage>
        <taxon>Bacteria</taxon>
        <taxon>Pseudomonadati</taxon>
        <taxon>Pseudomonadota</taxon>
        <taxon>Alphaproteobacteria</taxon>
        <taxon>Rhodobacterales</taxon>
        <taxon>Paracoccaceae</taxon>
        <taxon>Limimaricola</taxon>
    </lineage>
</organism>
<protein>
    <submittedName>
        <fullName evidence="2">Uncharacterized protein</fullName>
    </submittedName>
</protein>
<dbReference type="Proteomes" id="UP000198922">
    <property type="component" value="Unassembled WGS sequence"/>
</dbReference>
<keyword evidence="1" id="KW-1133">Transmembrane helix</keyword>
<dbReference type="OrthoDB" id="10012617at2"/>
<dbReference type="AlphaFoldDB" id="A0A1G7GS05"/>
<dbReference type="RefSeq" id="WP_090113180.1">
    <property type="nucleotide sequence ID" value="NZ_FNAT01000005.1"/>
</dbReference>
<dbReference type="EMBL" id="FNAT01000005">
    <property type="protein sequence ID" value="SDE90896.1"/>
    <property type="molecule type" value="Genomic_DNA"/>
</dbReference>
<accession>A0A1G7GS05</accession>
<feature type="transmembrane region" description="Helical" evidence="1">
    <location>
        <begin position="43"/>
        <end position="68"/>
    </location>
</feature>
<proteinExistence type="predicted"/>
<keyword evidence="3" id="KW-1185">Reference proteome</keyword>
<evidence type="ECO:0000256" key="1">
    <source>
        <dbReference type="SAM" id="Phobius"/>
    </source>
</evidence>
<keyword evidence="1" id="KW-0812">Transmembrane</keyword>
<gene>
    <name evidence="2" type="ORF">SAMN04488567_2899</name>
</gene>
<keyword evidence="1" id="KW-0472">Membrane</keyword>
<sequence length="80" mass="8376">MTQPARIPRATPAAPIVHGFPLANVNRPPAPGQPEADSLPCRIMSLIANGVTIIAVVLVLIFAASLLADLPALMMREIAL</sequence>
<evidence type="ECO:0000313" key="2">
    <source>
        <dbReference type="EMBL" id="SDE90896.1"/>
    </source>
</evidence>
<dbReference type="STRING" id="521013.SAMN04488567_2899"/>
<evidence type="ECO:0000313" key="3">
    <source>
        <dbReference type="Proteomes" id="UP000198922"/>
    </source>
</evidence>
<reference evidence="3" key="1">
    <citation type="submission" date="2016-10" db="EMBL/GenBank/DDBJ databases">
        <authorList>
            <person name="Varghese N."/>
            <person name="Submissions S."/>
        </authorList>
    </citation>
    <scope>NUCLEOTIDE SEQUENCE [LARGE SCALE GENOMIC DNA]</scope>
    <source>
        <strain evidence="3">DSM 21424</strain>
    </source>
</reference>